<feature type="compositionally biased region" description="Basic and acidic residues" evidence="10">
    <location>
        <begin position="30"/>
        <end position="40"/>
    </location>
</feature>
<keyword evidence="8" id="KW-0653">Protein transport</keyword>
<keyword evidence="12" id="KW-0969">Cilium</keyword>
<feature type="region of interest" description="Disordered" evidence="10">
    <location>
        <begin position="1"/>
        <end position="43"/>
    </location>
</feature>
<keyword evidence="6" id="KW-0963">Cytoplasm</keyword>
<dbReference type="RefSeq" id="WP_068379748.1">
    <property type="nucleotide sequence ID" value="NZ_LSNE01000009.1"/>
</dbReference>
<evidence type="ECO:0000313" key="12">
    <source>
        <dbReference type="EMBL" id="KXI27931.1"/>
    </source>
</evidence>
<evidence type="ECO:0000256" key="5">
    <source>
        <dbReference type="ARBA" id="ARBA00022448"/>
    </source>
</evidence>
<proteinExistence type="inferred from homology"/>
<dbReference type="SUPFAM" id="SSF160527">
    <property type="entry name" value="V-type ATPase subunit E-like"/>
    <property type="match status" value="1"/>
</dbReference>
<keyword evidence="12" id="KW-0966">Cell projection</keyword>
<feature type="domain" description="Flagellar assembly protein FliH/Type III secretion system HrpE" evidence="11">
    <location>
        <begin position="113"/>
        <end position="238"/>
    </location>
</feature>
<organism evidence="12 13">
    <name type="scientific">Paraglaciecola hydrolytica</name>
    <dbReference type="NCBI Taxonomy" id="1799789"/>
    <lineage>
        <taxon>Bacteria</taxon>
        <taxon>Pseudomonadati</taxon>
        <taxon>Pseudomonadota</taxon>
        <taxon>Gammaproteobacteria</taxon>
        <taxon>Alteromonadales</taxon>
        <taxon>Alteromonadaceae</taxon>
        <taxon>Paraglaciecola</taxon>
    </lineage>
</organism>
<dbReference type="InterPro" id="IPR000563">
    <property type="entry name" value="Flag_FliH"/>
</dbReference>
<evidence type="ECO:0000256" key="2">
    <source>
        <dbReference type="ARBA" id="ARBA00004496"/>
    </source>
</evidence>
<dbReference type="PANTHER" id="PTHR34982">
    <property type="entry name" value="YOP PROTEINS TRANSLOCATION PROTEIN L"/>
    <property type="match status" value="1"/>
</dbReference>
<keyword evidence="9" id="KW-1006">Bacterial flagellum protein export</keyword>
<evidence type="ECO:0000259" key="11">
    <source>
        <dbReference type="Pfam" id="PF02108"/>
    </source>
</evidence>
<dbReference type="STRING" id="1799789.AX660_20715"/>
<evidence type="ECO:0000256" key="10">
    <source>
        <dbReference type="SAM" id="MobiDB-lite"/>
    </source>
</evidence>
<comment type="similarity">
    <text evidence="3">Belongs to the FliH family.</text>
</comment>
<dbReference type="GO" id="GO:0009288">
    <property type="term" value="C:bacterial-type flagellum"/>
    <property type="evidence" value="ECO:0007669"/>
    <property type="project" value="InterPro"/>
</dbReference>
<evidence type="ECO:0000256" key="1">
    <source>
        <dbReference type="ARBA" id="ARBA00003041"/>
    </source>
</evidence>
<dbReference type="PANTHER" id="PTHR34982:SF1">
    <property type="entry name" value="FLAGELLAR ASSEMBLY PROTEIN FLIH"/>
    <property type="match status" value="1"/>
</dbReference>
<comment type="subcellular location">
    <subcellularLocation>
        <location evidence="2">Cytoplasm</location>
    </subcellularLocation>
</comment>
<evidence type="ECO:0000256" key="9">
    <source>
        <dbReference type="ARBA" id="ARBA00023225"/>
    </source>
</evidence>
<dbReference type="Pfam" id="PF02108">
    <property type="entry name" value="FliH"/>
    <property type="match status" value="1"/>
</dbReference>
<comment type="function">
    <text evidence="1">Needed for flagellar regrowth and assembly.</text>
</comment>
<keyword evidence="13" id="KW-1185">Reference proteome</keyword>
<keyword evidence="7" id="KW-1005">Bacterial flagellum biogenesis</keyword>
<evidence type="ECO:0000256" key="8">
    <source>
        <dbReference type="ARBA" id="ARBA00022927"/>
    </source>
</evidence>
<dbReference type="Proteomes" id="UP000070299">
    <property type="component" value="Unassembled WGS sequence"/>
</dbReference>
<sequence>MSDETPVKSWELPTIEDPRNGADDGTTDVFNRRRDWKYEPPEEEIEILPPTAQEIEAIRSDAQADGFTQGQQEGYAQGLQEGQTQGHEQGLAKGLEEGTAQGLAAGQEQIDTHLAALAKLIENLQKPVAKVDKNLEKELVLLAVSLARAVIRTEVKTNEDLIFQALSEGLKVLPIQESRYQIHLNPADITLVTAHFSAEEIEKHHWNLIENPSFSRGGCEIITDSNAVDVTVERRVRDVLDRFLLEQGLGQVDVESEDPEL</sequence>
<dbReference type="InterPro" id="IPR018035">
    <property type="entry name" value="Flagellar_FliH/T3SS_HrpE"/>
</dbReference>
<evidence type="ECO:0000256" key="7">
    <source>
        <dbReference type="ARBA" id="ARBA00022795"/>
    </source>
</evidence>
<gene>
    <name evidence="12" type="ORF">AX660_20715</name>
</gene>
<dbReference type="OrthoDB" id="8480773at2"/>
<dbReference type="GO" id="GO:0044781">
    <property type="term" value="P:bacterial-type flagellum organization"/>
    <property type="evidence" value="ECO:0007669"/>
    <property type="project" value="UniProtKB-KW"/>
</dbReference>
<dbReference type="NCBIfam" id="NF004270">
    <property type="entry name" value="PRK05687.2-1"/>
    <property type="match status" value="1"/>
</dbReference>
<dbReference type="EMBL" id="LSNE01000009">
    <property type="protein sequence ID" value="KXI27931.1"/>
    <property type="molecule type" value="Genomic_DNA"/>
</dbReference>
<accession>A0A148KNS1</accession>
<dbReference type="AlphaFoldDB" id="A0A148KNS1"/>
<evidence type="ECO:0000313" key="13">
    <source>
        <dbReference type="Proteomes" id="UP000070299"/>
    </source>
</evidence>
<keyword evidence="5" id="KW-0813">Transport</keyword>
<keyword evidence="12" id="KW-0282">Flagellum</keyword>
<comment type="caution">
    <text evidence="12">The sequence shown here is derived from an EMBL/GenBank/DDBJ whole genome shotgun (WGS) entry which is preliminary data.</text>
</comment>
<evidence type="ECO:0000256" key="4">
    <source>
        <dbReference type="ARBA" id="ARBA00016507"/>
    </source>
</evidence>
<dbReference type="InterPro" id="IPR051472">
    <property type="entry name" value="T3SS_Stator/FliH"/>
</dbReference>
<name>A0A148KNS1_9ALTE</name>
<dbReference type="GO" id="GO:0015031">
    <property type="term" value="P:protein transport"/>
    <property type="evidence" value="ECO:0007669"/>
    <property type="project" value="UniProtKB-KW"/>
</dbReference>
<evidence type="ECO:0000256" key="6">
    <source>
        <dbReference type="ARBA" id="ARBA00022490"/>
    </source>
</evidence>
<dbReference type="GO" id="GO:0005829">
    <property type="term" value="C:cytosol"/>
    <property type="evidence" value="ECO:0007669"/>
    <property type="project" value="TreeGrafter"/>
</dbReference>
<protein>
    <recommendedName>
        <fullName evidence="4">Flagellar assembly protein FliH</fullName>
    </recommendedName>
</protein>
<evidence type="ECO:0000256" key="3">
    <source>
        <dbReference type="ARBA" id="ARBA00006602"/>
    </source>
</evidence>
<dbReference type="PRINTS" id="PR01003">
    <property type="entry name" value="FLGFLIH"/>
</dbReference>
<dbReference type="GO" id="GO:0071973">
    <property type="term" value="P:bacterial-type flagellum-dependent cell motility"/>
    <property type="evidence" value="ECO:0007669"/>
    <property type="project" value="InterPro"/>
</dbReference>
<dbReference type="GO" id="GO:0003774">
    <property type="term" value="F:cytoskeletal motor activity"/>
    <property type="evidence" value="ECO:0007669"/>
    <property type="project" value="InterPro"/>
</dbReference>
<reference evidence="13" key="1">
    <citation type="submission" date="2016-02" db="EMBL/GenBank/DDBJ databases">
        <authorList>
            <person name="Schultz-Johansen M."/>
            <person name="Glaring M.A."/>
            <person name="Bech P.K."/>
            <person name="Stougaard P."/>
        </authorList>
    </citation>
    <scope>NUCLEOTIDE SEQUENCE [LARGE SCALE GENOMIC DNA]</scope>
    <source>
        <strain evidence="13">S66</strain>
    </source>
</reference>